<evidence type="ECO:0000313" key="3">
    <source>
        <dbReference type="Proteomes" id="UP001190700"/>
    </source>
</evidence>
<protein>
    <submittedName>
        <fullName evidence="2">Uncharacterized protein</fullName>
    </submittedName>
</protein>
<dbReference type="InterPro" id="IPR029058">
    <property type="entry name" value="AB_hydrolase_fold"/>
</dbReference>
<dbReference type="SUPFAM" id="SSF53474">
    <property type="entry name" value="alpha/beta-Hydrolases"/>
    <property type="match status" value="1"/>
</dbReference>
<proteinExistence type="predicted"/>
<gene>
    <name evidence="2" type="ORF">CYMTET_18904</name>
</gene>
<name>A0AAE0G769_9CHLO</name>
<keyword evidence="3" id="KW-1185">Reference proteome</keyword>
<dbReference type="AlphaFoldDB" id="A0AAE0G769"/>
<feature type="region of interest" description="Disordered" evidence="1">
    <location>
        <begin position="111"/>
        <end position="142"/>
    </location>
</feature>
<sequence>MNSTYSKKSENATSRATAAAIAWRPSMSLHGRRTEIEAKHGSIRAVEYLPPSTAKVIGAIILTPGSGGGLGPGLSVHPQPFDDIKRASAQGGIYMRLGMELSSGREVDWRYRPTGDSIQPLHGGRKASSREESRNGARRLDSARAQAAGRADYLQRTQANSGRGRGLATESAAPKYTVAVLQIDWSVIPRKALRRKDMLVSSVNDVIAAAEYFYLRFPVPTILGGFSFGGPTVWAAARHLATNFPEYPIAGVLTMAGSARGGERFETSKLDTVGAVKSLAGTPVLLVQGTHDRNVAMQVSEYIYQEASAPKELVVAAMAPHMFDNCREVVYNAVRRWVLTVFSPGNDGALPAGRLLEEKITILGKEMQLKRGEEEGKENWRCQVAPKRLHKYCNAEDRHALAGLVGYSE</sequence>
<organism evidence="2 3">
    <name type="scientific">Cymbomonas tetramitiformis</name>
    <dbReference type="NCBI Taxonomy" id="36881"/>
    <lineage>
        <taxon>Eukaryota</taxon>
        <taxon>Viridiplantae</taxon>
        <taxon>Chlorophyta</taxon>
        <taxon>Pyramimonadophyceae</taxon>
        <taxon>Pyramimonadales</taxon>
        <taxon>Pyramimonadaceae</taxon>
        <taxon>Cymbomonas</taxon>
    </lineage>
</organism>
<evidence type="ECO:0000313" key="2">
    <source>
        <dbReference type="EMBL" id="KAK3272819.1"/>
    </source>
</evidence>
<evidence type="ECO:0000256" key="1">
    <source>
        <dbReference type="SAM" id="MobiDB-lite"/>
    </source>
</evidence>
<dbReference type="Proteomes" id="UP001190700">
    <property type="component" value="Unassembled WGS sequence"/>
</dbReference>
<dbReference type="Gene3D" id="3.40.50.1820">
    <property type="entry name" value="alpha/beta hydrolase"/>
    <property type="match status" value="1"/>
</dbReference>
<dbReference type="EMBL" id="LGRX02008778">
    <property type="protein sequence ID" value="KAK3272819.1"/>
    <property type="molecule type" value="Genomic_DNA"/>
</dbReference>
<reference evidence="2 3" key="1">
    <citation type="journal article" date="2015" name="Genome Biol. Evol.">
        <title>Comparative Genomics of a Bacterivorous Green Alga Reveals Evolutionary Causalities and Consequences of Phago-Mixotrophic Mode of Nutrition.</title>
        <authorList>
            <person name="Burns J.A."/>
            <person name="Paasch A."/>
            <person name="Narechania A."/>
            <person name="Kim E."/>
        </authorList>
    </citation>
    <scope>NUCLEOTIDE SEQUENCE [LARGE SCALE GENOMIC DNA]</scope>
    <source>
        <strain evidence="2 3">PLY_AMNH</strain>
    </source>
</reference>
<accession>A0AAE0G769</accession>
<feature type="compositionally biased region" description="Basic and acidic residues" evidence="1">
    <location>
        <begin position="128"/>
        <end position="142"/>
    </location>
</feature>
<comment type="caution">
    <text evidence="2">The sequence shown here is derived from an EMBL/GenBank/DDBJ whole genome shotgun (WGS) entry which is preliminary data.</text>
</comment>